<dbReference type="InterPro" id="IPR012296">
    <property type="entry name" value="Nuclease_put_TT1808"/>
</dbReference>
<dbReference type="SUPFAM" id="SSF52980">
    <property type="entry name" value="Restriction endonuclease-like"/>
    <property type="match status" value="1"/>
</dbReference>
<dbReference type="CDD" id="cd06260">
    <property type="entry name" value="DUF820-like"/>
    <property type="match status" value="1"/>
</dbReference>
<dbReference type="Pfam" id="PF05685">
    <property type="entry name" value="Uma2"/>
    <property type="match status" value="1"/>
</dbReference>
<protein>
    <recommendedName>
        <fullName evidence="1">Putative restriction endonuclease domain-containing protein</fullName>
    </recommendedName>
</protein>
<dbReference type="PANTHER" id="PTHR34107">
    <property type="entry name" value="SLL0198 PROTEIN-RELATED"/>
    <property type="match status" value="1"/>
</dbReference>
<evidence type="ECO:0000313" key="2">
    <source>
        <dbReference type="EMBL" id="GAL93048.1"/>
    </source>
</evidence>
<comment type="caution">
    <text evidence="2">The sequence shown here is derived from an EMBL/GenBank/DDBJ whole genome shotgun (WGS) entry which is preliminary data.</text>
</comment>
<proteinExistence type="predicted"/>
<sequence length="187" mass="21106">MVVTVNNSLTIREFLQLPETQPSREFIDGQIIPKPMPQAKHSTIQGDLVPAINASLKPQRIARAYPQLRCTFGSRSLVPDVSVFLWENIPRDAEGKVLNTFAIAPDWLIEILSPDQNQTKVVKNILYCLDHGTQMGWLIDPEEEIIFVYSSDRTIAIFESENALLPVPAFAISFQITLGQLFDWLRG</sequence>
<accession>A0A0A1VUA2</accession>
<feature type="domain" description="Putative restriction endonuclease" evidence="1">
    <location>
        <begin position="12"/>
        <end position="178"/>
    </location>
</feature>
<dbReference type="EMBL" id="BBPA01000033">
    <property type="protein sequence ID" value="GAL93048.1"/>
    <property type="molecule type" value="Genomic_DNA"/>
</dbReference>
<dbReference type="AlphaFoldDB" id="A0A0A1VUA2"/>
<dbReference type="RefSeq" id="WP_045358748.1">
    <property type="nucleotide sequence ID" value="NZ_BBPA01000033.1"/>
</dbReference>
<organism evidence="2 3">
    <name type="scientific">Microcystis aeruginosa NIES-44</name>
    <dbReference type="NCBI Taxonomy" id="449439"/>
    <lineage>
        <taxon>Bacteria</taxon>
        <taxon>Bacillati</taxon>
        <taxon>Cyanobacteriota</taxon>
        <taxon>Cyanophyceae</taxon>
        <taxon>Oscillatoriophycideae</taxon>
        <taxon>Chroococcales</taxon>
        <taxon>Microcystaceae</taxon>
        <taxon>Microcystis</taxon>
    </lineage>
</organism>
<dbReference type="Gene3D" id="3.90.1570.10">
    <property type="entry name" value="tt1808, chain A"/>
    <property type="match status" value="1"/>
</dbReference>
<dbReference type="PANTHER" id="PTHR34107:SF5">
    <property type="entry name" value="SLL1355 PROTEIN"/>
    <property type="match status" value="1"/>
</dbReference>
<evidence type="ECO:0000313" key="3">
    <source>
        <dbReference type="Proteomes" id="UP000030321"/>
    </source>
</evidence>
<dbReference type="InterPro" id="IPR008538">
    <property type="entry name" value="Uma2"/>
</dbReference>
<reference evidence="3" key="1">
    <citation type="journal article" date="2015" name="Genome">
        <title>Whole Genome Sequence of the Non-Microcystin-Producing Microcystis aeruginosa Strain NIES-44.</title>
        <authorList>
            <person name="Okano K."/>
            <person name="Miyata N."/>
            <person name="Ozaki Y."/>
        </authorList>
    </citation>
    <scope>NUCLEOTIDE SEQUENCE [LARGE SCALE GENOMIC DNA]</scope>
    <source>
        <strain evidence="3">NIES-44</strain>
    </source>
</reference>
<name>A0A0A1VUA2_MICAE</name>
<dbReference type="InterPro" id="IPR011335">
    <property type="entry name" value="Restrct_endonuc-II-like"/>
</dbReference>
<gene>
    <name evidence="2" type="ORF">N44_01735</name>
</gene>
<dbReference type="Proteomes" id="UP000030321">
    <property type="component" value="Unassembled WGS sequence"/>
</dbReference>
<evidence type="ECO:0000259" key="1">
    <source>
        <dbReference type="Pfam" id="PF05685"/>
    </source>
</evidence>